<proteinExistence type="predicted"/>
<reference evidence="1" key="1">
    <citation type="journal article" date="2014" name="Front. Microbiol.">
        <title>High frequency of phylogenetically diverse reductive dehalogenase-homologous genes in deep subseafloor sedimentary metagenomes.</title>
        <authorList>
            <person name="Kawai M."/>
            <person name="Futagami T."/>
            <person name="Toyoda A."/>
            <person name="Takaki Y."/>
            <person name="Nishi S."/>
            <person name="Hori S."/>
            <person name="Arai W."/>
            <person name="Tsubouchi T."/>
            <person name="Morono Y."/>
            <person name="Uchiyama I."/>
            <person name="Ito T."/>
            <person name="Fujiyama A."/>
            <person name="Inagaki F."/>
            <person name="Takami H."/>
        </authorList>
    </citation>
    <scope>NUCLEOTIDE SEQUENCE</scope>
    <source>
        <strain evidence="1">Expedition CK06-06</strain>
    </source>
</reference>
<gene>
    <name evidence="1" type="ORF">S06H3_15091</name>
</gene>
<evidence type="ECO:0000313" key="1">
    <source>
        <dbReference type="EMBL" id="GAI07575.1"/>
    </source>
</evidence>
<organism evidence="1">
    <name type="scientific">marine sediment metagenome</name>
    <dbReference type="NCBI Taxonomy" id="412755"/>
    <lineage>
        <taxon>unclassified sequences</taxon>
        <taxon>metagenomes</taxon>
        <taxon>ecological metagenomes</taxon>
    </lineage>
</organism>
<name>X1LYT0_9ZZZZ</name>
<protein>
    <submittedName>
        <fullName evidence="1">Uncharacterized protein</fullName>
    </submittedName>
</protein>
<dbReference type="AlphaFoldDB" id="X1LYT0"/>
<accession>X1LYT0</accession>
<feature type="non-terminal residue" evidence="1">
    <location>
        <position position="1"/>
    </location>
</feature>
<dbReference type="EMBL" id="BARV01007408">
    <property type="protein sequence ID" value="GAI07575.1"/>
    <property type="molecule type" value="Genomic_DNA"/>
</dbReference>
<sequence length="87" mass="10162">IIKKNKQIFMGKLYQNKLEMNRLELKIIDKKSKQIHSYPIIVAPFIFAQKKEFKLGNALIIGKLKDNIIIPNGKQTIFILVEEYIGF</sequence>
<comment type="caution">
    <text evidence="1">The sequence shown here is derived from an EMBL/GenBank/DDBJ whole genome shotgun (WGS) entry which is preliminary data.</text>
</comment>